<keyword evidence="1" id="KW-0732">Signal</keyword>
<keyword evidence="3" id="KW-1185">Reference proteome</keyword>
<dbReference type="RefSeq" id="WP_379000502.1">
    <property type="nucleotide sequence ID" value="NZ_JBHSMT010000030.1"/>
</dbReference>
<evidence type="ECO:0000313" key="3">
    <source>
        <dbReference type="Proteomes" id="UP001596045"/>
    </source>
</evidence>
<feature type="signal peptide" evidence="1">
    <location>
        <begin position="1"/>
        <end position="18"/>
    </location>
</feature>
<dbReference type="InterPro" id="IPR010838">
    <property type="entry name" value="DUF1444"/>
</dbReference>
<protein>
    <submittedName>
        <fullName evidence="2">DUF1444 family protein</fullName>
    </submittedName>
</protein>
<dbReference type="EMBL" id="JBHSMT010000030">
    <property type="protein sequence ID" value="MFC5476370.1"/>
    <property type="molecule type" value="Genomic_DNA"/>
</dbReference>
<dbReference type="Proteomes" id="UP001596045">
    <property type="component" value="Unassembled WGS sequence"/>
</dbReference>
<name>A0ABW0MDR6_9BURK</name>
<sequence length="290" mass="32509">MKRLFSVLFSLVTSLAFAASMTEDEFTQQFTRQAKAALKEVQFNIVRPLQINSKDVNGYELTVFLDNAYAQYMSSPAKLQFIIESQINSIKSQRQVLASKAVNSIFAVVKPADYLATVKKQLSQAGLGDKEIPLVFDKINDDLYVFYVFDTESGMRMITKKDLAENRIDEKTIRLVATQNLAAYFEKKGVNIRRLDQAGSAKVYMVSLDENYEASVILLNKYWNKKTFDVSGSLVAFVPARNVVVVTGSGESEGLRIAAYLANTGYKELGYAISPKGFLYEAGSWKSYDF</sequence>
<dbReference type="Pfam" id="PF07285">
    <property type="entry name" value="DUF1444"/>
    <property type="match status" value="1"/>
</dbReference>
<reference evidence="3" key="1">
    <citation type="journal article" date="2019" name="Int. J. Syst. Evol. Microbiol.">
        <title>The Global Catalogue of Microorganisms (GCM) 10K type strain sequencing project: providing services to taxonomists for standard genome sequencing and annotation.</title>
        <authorList>
            <consortium name="The Broad Institute Genomics Platform"/>
            <consortium name="The Broad Institute Genome Sequencing Center for Infectious Disease"/>
            <person name="Wu L."/>
            <person name="Ma J."/>
        </authorList>
    </citation>
    <scope>NUCLEOTIDE SEQUENCE [LARGE SCALE GENOMIC DNA]</scope>
    <source>
        <strain evidence="3">JCM 17066</strain>
    </source>
</reference>
<evidence type="ECO:0000313" key="2">
    <source>
        <dbReference type="EMBL" id="MFC5476370.1"/>
    </source>
</evidence>
<proteinExistence type="predicted"/>
<accession>A0ABW0MDR6</accession>
<evidence type="ECO:0000256" key="1">
    <source>
        <dbReference type="SAM" id="SignalP"/>
    </source>
</evidence>
<gene>
    <name evidence="2" type="ORF">ACFPM8_20590</name>
</gene>
<feature type="chain" id="PRO_5045614094" evidence="1">
    <location>
        <begin position="19"/>
        <end position="290"/>
    </location>
</feature>
<comment type="caution">
    <text evidence="2">The sequence shown here is derived from an EMBL/GenBank/DDBJ whole genome shotgun (WGS) entry which is preliminary data.</text>
</comment>
<organism evidence="2 3">
    <name type="scientific">Paraherbaspirillum soli</name>
    <dbReference type="NCBI Taxonomy" id="631222"/>
    <lineage>
        <taxon>Bacteria</taxon>
        <taxon>Pseudomonadati</taxon>
        <taxon>Pseudomonadota</taxon>
        <taxon>Betaproteobacteria</taxon>
        <taxon>Burkholderiales</taxon>
        <taxon>Oxalobacteraceae</taxon>
        <taxon>Paraherbaspirillum</taxon>
    </lineage>
</organism>